<dbReference type="InterPro" id="IPR001901">
    <property type="entry name" value="Translocase_SecE/Sec61-g"/>
</dbReference>
<keyword evidence="4 9" id="KW-0812">Transmembrane</keyword>
<dbReference type="GO" id="GO:0005886">
    <property type="term" value="C:plasma membrane"/>
    <property type="evidence" value="ECO:0007669"/>
    <property type="project" value="UniProtKB-SubCell"/>
</dbReference>
<accession>A0A660S4N0</accession>
<evidence type="ECO:0000256" key="4">
    <source>
        <dbReference type="ARBA" id="ARBA00022692"/>
    </source>
</evidence>
<dbReference type="PANTHER" id="PTHR33910">
    <property type="entry name" value="PROTEIN TRANSLOCASE SUBUNIT SECE"/>
    <property type="match status" value="1"/>
</dbReference>
<evidence type="ECO:0000256" key="6">
    <source>
        <dbReference type="ARBA" id="ARBA00022989"/>
    </source>
</evidence>
<keyword evidence="5 9" id="KW-0653">Protein transport</keyword>
<sequence length="61" mass="6747">MFKKVVKFLNEVKAEMSKVTWPKKNELMGSTVVVIVISALLGIFIGLTDLVIGKLMGLIVR</sequence>
<reference evidence="10 11" key="1">
    <citation type="submission" date="2018-06" db="EMBL/GenBank/DDBJ databases">
        <title>Extensive metabolic versatility and redundancy in microbially diverse, dynamic hydrothermal sediments.</title>
        <authorList>
            <person name="Dombrowski N."/>
            <person name="Teske A."/>
            <person name="Baker B.J."/>
        </authorList>
    </citation>
    <scope>NUCLEOTIDE SEQUENCE [LARGE SCALE GENOMIC DNA]</scope>
    <source>
        <strain evidence="10">B35_G9</strain>
    </source>
</reference>
<feature type="transmembrane region" description="Helical" evidence="9">
    <location>
        <begin position="27"/>
        <end position="52"/>
    </location>
</feature>
<dbReference type="InterPro" id="IPR005807">
    <property type="entry name" value="SecE_bac"/>
</dbReference>
<organism evidence="10 11">
    <name type="scientific">candidate division TA06 bacterium</name>
    <dbReference type="NCBI Taxonomy" id="2250710"/>
    <lineage>
        <taxon>Bacteria</taxon>
        <taxon>Bacteria division TA06</taxon>
    </lineage>
</organism>
<dbReference type="GO" id="GO:0009306">
    <property type="term" value="P:protein secretion"/>
    <property type="evidence" value="ECO:0007669"/>
    <property type="project" value="UniProtKB-UniRule"/>
</dbReference>
<keyword evidence="6 9" id="KW-1133">Transmembrane helix</keyword>
<keyword evidence="3 9" id="KW-1003">Cell membrane</keyword>
<dbReference type="InterPro" id="IPR038379">
    <property type="entry name" value="SecE_sf"/>
</dbReference>
<dbReference type="PROSITE" id="PS01067">
    <property type="entry name" value="SECE_SEC61G"/>
    <property type="match status" value="1"/>
</dbReference>
<evidence type="ECO:0000256" key="9">
    <source>
        <dbReference type="HAMAP-Rule" id="MF_00422"/>
    </source>
</evidence>
<keyword evidence="8 9" id="KW-0472">Membrane</keyword>
<dbReference type="GO" id="GO:0006605">
    <property type="term" value="P:protein targeting"/>
    <property type="evidence" value="ECO:0007669"/>
    <property type="project" value="UniProtKB-UniRule"/>
</dbReference>
<dbReference type="GO" id="GO:0008320">
    <property type="term" value="F:protein transmembrane transporter activity"/>
    <property type="evidence" value="ECO:0007669"/>
    <property type="project" value="UniProtKB-UniRule"/>
</dbReference>
<evidence type="ECO:0000256" key="8">
    <source>
        <dbReference type="ARBA" id="ARBA00023136"/>
    </source>
</evidence>
<dbReference type="EMBL" id="QNBC01000171">
    <property type="protein sequence ID" value="RKX64339.1"/>
    <property type="molecule type" value="Genomic_DNA"/>
</dbReference>
<comment type="subunit">
    <text evidence="9">Component of the Sec protein translocase complex. Heterotrimer consisting of SecY, SecE and SecG subunits. The heterotrimers can form oligomers, although 1 heterotrimer is thought to be able to translocate proteins. Interacts with the ribosome. Interacts with SecDF, and other proteins may be involved. Interacts with SecA.</text>
</comment>
<dbReference type="Gene3D" id="1.20.5.1030">
    <property type="entry name" value="Preprotein translocase secy subunit"/>
    <property type="match status" value="1"/>
</dbReference>
<comment type="function">
    <text evidence="9">Essential subunit of the Sec protein translocation channel SecYEG. Clamps together the 2 halves of SecY. May contact the channel plug during translocation.</text>
</comment>
<gene>
    <name evidence="9" type="primary">secE</name>
    <name evidence="10" type="ORF">DRP44_08475</name>
</gene>
<dbReference type="GO" id="GO:0065002">
    <property type="term" value="P:intracellular protein transmembrane transport"/>
    <property type="evidence" value="ECO:0007669"/>
    <property type="project" value="UniProtKB-UniRule"/>
</dbReference>
<dbReference type="Pfam" id="PF00584">
    <property type="entry name" value="SecE"/>
    <property type="match status" value="1"/>
</dbReference>
<dbReference type="AlphaFoldDB" id="A0A660S4N0"/>
<evidence type="ECO:0000256" key="7">
    <source>
        <dbReference type="ARBA" id="ARBA00023010"/>
    </source>
</evidence>
<proteinExistence type="inferred from homology"/>
<dbReference type="NCBIfam" id="TIGR00964">
    <property type="entry name" value="secE_bact"/>
    <property type="match status" value="1"/>
</dbReference>
<comment type="similarity">
    <text evidence="9">Belongs to the SecE/SEC61-gamma family.</text>
</comment>
<dbReference type="HAMAP" id="MF_00422">
    <property type="entry name" value="SecE"/>
    <property type="match status" value="1"/>
</dbReference>
<evidence type="ECO:0000256" key="2">
    <source>
        <dbReference type="ARBA" id="ARBA00022448"/>
    </source>
</evidence>
<dbReference type="GO" id="GO:0043952">
    <property type="term" value="P:protein transport by the Sec complex"/>
    <property type="evidence" value="ECO:0007669"/>
    <property type="project" value="UniProtKB-UniRule"/>
</dbReference>
<name>A0A660S4N0_UNCT6</name>
<evidence type="ECO:0000256" key="3">
    <source>
        <dbReference type="ARBA" id="ARBA00022475"/>
    </source>
</evidence>
<protein>
    <recommendedName>
        <fullName evidence="9">Protein translocase subunit SecE</fullName>
    </recommendedName>
</protein>
<comment type="subcellular location">
    <subcellularLocation>
        <location evidence="9">Cell membrane</location>
        <topology evidence="9">Single-pass membrane protein</topology>
    </subcellularLocation>
    <subcellularLocation>
        <location evidence="1">Membrane</location>
    </subcellularLocation>
</comment>
<keyword evidence="2 9" id="KW-0813">Transport</keyword>
<evidence type="ECO:0000313" key="11">
    <source>
        <dbReference type="Proteomes" id="UP000282321"/>
    </source>
</evidence>
<evidence type="ECO:0000313" key="10">
    <source>
        <dbReference type="EMBL" id="RKX64339.1"/>
    </source>
</evidence>
<comment type="caution">
    <text evidence="10">The sequence shown here is derived from an EMBL/GenBank/DDBJ whole genome shotgun (WGS) entry which is preliminary data.</text>
</comment>
<keyword evidence="7 9" id="KW-0811">Translocation</keyword>
<evidence type="ECO:0000256" key="1">
    <source>
        <dbReference type="ARBA" id="ARBA00004370"/>
    </source>
</evidence>
<dbReference type="PANTHER" id="PTHR33910:SF1">
    <property type="entry name" value="PROTEIN TRANSLOCASE SUBUNIT SECE"/>
    <property type="match status" value="1"/>
</dbReference>
<evidence type="ECO:0000256" key="5">
    <source>
        <dbReference type="ARBA" id="ARBA00022927"/>
    </source>
</evidence>
<dbReference type="Proteomes" id="UP000282321">
    <property type="component" value="Unassembled WGS sequence"/>
</dbReference>